<organism evidence="1 2">
    <name type="scientific">Cyanomargarita calcarea GSE-NOS-MK-12-04C</name>
    <dbReference type="NCBI Taxonomy" id="2839659"/>
    <lineage>
        <taxon>Bacteria</taxon>
        <taxon>Bacillati</taxon>
        <taxon>Cyanobacteriota</taxon>
        <taxon>Cyanophyceae</taxon>
        <taxon>Nostocales</taxon>
        <taxon>Cyanomargaritaceae</taxon>
        <taxon>Cyanomargarita</taxon>
    </lineage>
</organism>
<name>A0A951V0D5_9CYAN</name>
<dbReference type="Pfam" id="PF04255">
    <property type="entry name" value="DUF433"/>
    <property type="match status" value="1"/>
</dbReference>
<dbReference type="AlphaFoldDB" id="A0A951V0D5"/>
<dbReference type="Proteomes" id="UP000729701">
    <property type="component" value="Unassembled WGS sequence"/>
</dbReference>
<dbReference type="SUPFAM" id="SSF46689">
    <property type="entry name" value="Homeodomain-like"/>
    <property type="match status" value="1"/>
</dbReference>
<proteinExistence type="predicted"/>
<dbReference type="InterPro" id="IPR009057">
    <property type="entry name" value="Homeodomain-like_sf"/>
</dbReference>
<evidence type="ECO:0000313" key="1">
    <source>
        <dbReference type="EMBL" id="MBW4671715.1"/>
    </source>
</evidence>
<dbReference type="Gene3D" id="1.10.10.10">
    <property type="entry name" value="Winged helix-like DNA-binding domain superfamily/Winged helix DNA-binding domain"/>
    <property type="match status" value="1"/>
</dbReference>
<reference evidence="1" key="1">
    <citation type="submission" date="2021-05" db="EMBL/GenBank/DDBJ databases">
        <authorList>
            <person name="Pietrasiak N."/>
            <person name="Ward R."/>
            <person name="Stajich J.E."/>
            <person name="Kurbessoian T."/>
        </authorList>
    </citation>
    <scope>NUCLEOTIDE SEQUENCE</scope>
    <source>
        <strain evidence="1">GSE-NOS-MK-12-04C</strain>
    </source>
</reference>
<dbReference type="EMBL" id="JAHHGZ010000052">
    <property type="protein sequence ID" value="MBW4671715.1"/>
    <property type="molecule type" value="Genomic_DNA"/>
</dbReference>
<gene>
    <name evidence="1" type="ORF">KME60_30900</name>
</gene>
<dbReference type="PANTHER" id="PTHR34849">
    <property type="entry name" value="SSL5025 PROTEIN"/>
    <property type="match status" value="1"/>
</dbReference>
<reference evidence="1" key="2">
    <citation type="journal article" date="2022" name="Microbiol. Resour. Announc.">
        <title>Metagenome Sequencing to Explore Phylogenomics of Terrestrial Cyanobacteria.</title>
        <authorList>
            <person name="Ward R.D."/>
            <person name="Stajich J.E."/>
            <person name="Johansen J.R."/>
            <person name="Huntemann M."/>
            <person name="Clum A."/>
            <person name="Foster B."/>
            <person name="Foster B."/>
            <person name="Roux S."/>
            <person name="Palaniappan K."/>
            <person name="Varghese N."/>
            <person name="Mukherjee S."/>
            <person name="Reddy T.B.K."/>
            <person name="Daum C."/>
            <person name="Copeland A."/>
            <person name="Chen I.A."/>
            <person name="Ivanova N.N."/>
            <person name="Kyrpides N.C."/>
            <person name="Shapiro N."/>
            <person name="Eloe-Fadrosh E.A."/>
            <person name="Pietrasiak N."/>
        </authorList>
    </citation>
    <scope>NUCLEOTIDE SEQUENCE</scope>
    <source>
        <strain evidence="1">GSE-NOS-MK-12-04C</strain>
    </source>
</reference>
<protein>
    <submittedName>
        <fullName evidence="1">DUF433 domain-containing protein</fullName>
    </submittedName>
</protein>
<dbReference type="InterPro" id="IPR007367">
    <property type="entry name" value="DUF433"/>
</dbReference>
<dbReference type="PANTHER" id="PTHR34849:SF5">
    <property type="entry name" value="SSL2733 PROTEIN"/>
    <property type="match status" value="1"/>
</dbReference>
<evidence type="ECO:0000313" key="2">
    <source>
        <dbReference type="Proteomes" id="UP000729701"/>
    </source>
</evidence>
<sequence>MSYHNIITIEPDKRGGKPCIRRMRITVYDVLGWLANGMSNEEILDDFPELTQQDIKACLEFAADREHRLIAVVGDV</sequence>
<comment type="caution">
    <text evidence="1">The sequence shown here is derived from an EMBL/GenBank/DDBJ whole genome shotgun (WGS) entry which is preliminary data.</text>
</comment>
<dbReference type="InterPro" id="IPR036388">
    <property type="entry name" value="WH-like_DNA-bd_sf"/>
</dbReference>
<accession>A0A951V0D5</accession>